<organism evidence="5 6">
    <name type="scientific">Chitinophaga fulva</name>
    <dbReference type="NCBI Taxonomy" id="2728842"/>
    <lineage>
        <taxon>Bacteria</taxon>
        <taxon>Pseudomonadati</taxon>
        <taxon>Bacteroidota</taxon>
        <taxon>Chitinophagia</taxon>
        <taxon>Chitinophagales</taxon>
        <taxon>Chitinophagaceae</taxon>
        <taxon>Chitinophaga</taxon>
    </lineage>
</organism>
<accession>A0A848GEX7</accession>
<keyword evidence="3" id="KW-0804">Transcription</keyword>
<dbReference type="PANTHER" id="PTHR30146:SF109">
    <property type="entry name" value="HTH-TYPE TRANSCRIPTIONAL REGULATOR GALS"/>
    <property type="match status" value="1"/>
</dbReference>
<dbReference type="EMBL" id="JABBGC010000001">
    <property type="protein sequence ID" value="NML36616.1"/>
    <property type="molecule type" value="Genomic_DNA"/>
</dbReference>
<evidence type="ECO:0000256" key="1">
    <source>
        <dbReference type="ARBA" id="ARBA00023015"/>
    </source>
</evidence>
<gene>
    <name evidence="5" type="ORF">HHL17_05340</name>
</gene>
<evidence type="ECO:0000256" key="2">
    <source>
        <dbReference type="ARBA" id="ARBA00023125"/>
    </source>
</evidence>
<feature type="domain" description="HTH lacI-type" evidence="4">
    <location>
        <begin position="4"/>
        <end position="58"/>
    </location>
</feature>
<dbReference type="GO" id="GO:0003700">
    <property type="term" value="F:DNA-binding transcription factor activity"/>
    <property type="evidence" value="ECO:0007669"/>
    <property type="project" value="TreeGrafter"/>
</dbReference>
<dbReference type="InterPro" id="IPR028082">
    <property type="entry name" value="Peripla_BP_I"/>
</dbReference>
<evidence type="ECO:0000313" key="6">
    <source>
        <dbReference type="Proteomes" id="UP000583266"/>
    </source>
</evidence>
<proteinExistence type="predicted"/>
<dbReference type="InterPro" id="IPR046335">
    <property type="entry name" value="LacI/GalR-like_sensor"/>
</dbReference>
<dbReference type="SUPFAM" id="SSF47413">
    <property type="entry name" value="lambda repressor-like DNA-binding domains"/>
    <property type="match status" value="1"/>
</dbReference>
<dbReference type="Pfam" id="PF13377">
    <property type="entry name" value="Peripla_BP_3"/>
    <property type="match status" value="1"/>
</dbReference>
<dbReference type="PROSITE" id="PS50932">
    <property type="entry name" value="HTH_LACI_2"/>
    <property type="match status" value="1"/>
</dbReference>
<keyword evidence="2" id="KW-0238">DNA-binding</keyword>
<dbReference type="SUPFAM" id="SSF53822">
    <property type="entry name" value="Periplasmic binding protein-like I"/>
    <property type="match status" value="1"/>
</dbReference>
<name>A0A848GEX7_9BACT</name>
<dbReference type="Pfam" id="PF00356">
    <property type="entry name" value="LacI"/>
    <property type="match status" value="1"/>
</dbReference>
<dbReference type="SMART" id="SM00354">
    <property type="entry name" value="HTH_LACI"/>
    <property type="match status" value="1"/>
</dbReference>
<dbReference type="InterPro" id="IPR010982">
    <property type="entry name" value="Lambda_DNA-bd_dom_sf"/>
</dbReference>
<dbReference type="Proteomes" id="UP000583266">
    <property type="component" value="Unassembled WGS sequence"/>
</dbReference>
<reference evidence="5 6" key="1">
    <citation type="submission" date="2020-04" db="EMBL/GenBank/DDBJ databases">
        <title>Chitinophaga sp. G-6-1-13 sp. nov., isolated from soil.</title>
        <authorList>
            <person name="Dahal R.H."/>
            <person name="Chaudhary D.K."/>
        </authorList>
    </citation>
    <scope>NUCLEOTIDE SEQUENCE [LARGE SCALE GENOMIC DNA]</scope>
    <source>
        <strain evidence="5 6">G-6-1-13</strain>
    </source>
</reference>
<dbReference type="InterPro" id="IPR000843">
    <property type="entry name" value="HTH_LacI"/>
</dbReference>
<dbReference type="PANTHER" id="PTHR30146">
    <property type="entry name" value="LACI-RELATED TRANSCRIPTIONAL REPRESSOR"/>
    <property type="match status" value="1"/>
</dbReference>
<dbReference type="Gene3D" id="3.40.50.2300">
    <property type="match status" value="2"/>
</dbReference>
<comment type="caution">
    <text evidence="5">The sequence shown here is derived from an EMBL/GenBank/DDBJ whole genome shotgun (WGS) entry which is preliminary data.</text>
</comment>
<dbReference type="CDD" id="cd01392">
    <property type="entry name" value="HTH_LacI"/>
    <property type="match status" value="1"/>
</dbReference>
<keyword evidence="6" id="KW-1185">Reference proteome</keyword>
<evidence type="ECO:0000259" key="4">
    <source>
        <dbReference type="PROSITE" id="PS50932"/>
    </source>
</evidence>
<dbReference type="Gene3D" id="1.10.260.40">
    <property type="entry name" value="lambda repressor-like DNA-binding domains"/>
    <property type="match status" value="1"/>
</dbReference>
<sequence>MKNVNIRALARELNLSLSTVSKALRDSYEISAATKERVRALAAEWNYIPNAYASSLRGRRSKNIAVVLPEVADSFFSIAINGIEAAVKAKGYHVIIYLTHESYAGEVAILKDFQSGRVDGVLLSVSRETTDTAHVQELMDKDVPVVFFDRVLETLAAPKIVTDDAESAYKATAHLIAQGCREIAYLGISDSLSICRQRMAGYVQALGDHQLPVHQRNMLICTTDGAGNFQLVKKLLQRTHRPDGIVASVEKLTTTVYQACRQLQLRMPEDVKLACFSNLEIATILQPSLTTVTQPAFDMGKAAAEVLVKMLEKKPLTPKDIRIVIPSVLVVRESSVKTSKR</sequence>
<protein>
    <submittedName>
        <fullName evidence="5">LacI family transcriptional regulator</fullName>
    </submittedName>
</protein>
<keyword evidence="1" id="KW-0805">Transcription regulation</keyword>
<dbReference type="RefSeq" id="WP_169223729.1">
    <property type="nucleotide sequence ID" value="NZ_JABBGC010000001.1"/>
</dbReference>
<dbReference type="CDD" id="cd06267">
    <property type="entry name" value="PBP1_LacI_sugar_binding-like"/>
    <property type="match status" value="1"/>
</dbReference>
<dbReference type="AlphaFoldDB" id="A0A848GEX7"/>
<evidence type="ECO:0000256" key="3">
    <source>
        <dbReference type="ARBA" id="ARBA00023163"/>
    </source>
</evidence>
<dbReference type="GO" id="GO:0000976">
    <property type="term" value="F:transcription cis-regulatory region binding"/>
    <property type="evidence" value="ECO:0007669"/>
    <property type="project" value="TreeGrafter"/>
</dbReference>
<evidence type="ECO:0000313" key="5">
    <source>
        <dbReference type="EMBL" id="NML36616.1"/>
    </source>
</evidence>